<accession>A0A4U3L1E1</accession>
<dbReference type="InterPro" id="IPR029024">
    <property type="entry name" value="TerB-like"/>
</dbReference>
<dbReference type="InterPro" id="IPR007791">
    <property type="entry name" value="DjlA_N"/>
</dbReference>
<comment type="caution">
    <text evidence="2">The sequence shown here is derived from an EMBL/GenBank/DDBJ whole genome shotgun (WGS) entry which is preliminary data.</text>
</comment>
<proteinExistence type="predicted"/>
<dbReference type="Proteomes" id="UP000305848">
    <property type="component" value="Unassembled WGS sequence"/>
</dbReference>
<gene>
    <name evidence="2" type="ORF">FC093_10750</name>
</gene>
<reference evidence="2 3" key="1">
    <citation type="submission" date="2019-05" db="EMBL/GenBank/DDBJ databases">
        <title>Panacibacter sp. strain 17mud1-8 Genome sequencing and assembly.</title>
        <authorList>
            <person name="Chhetri G."/>
        </authorList>
    </citation>
    <scope>NUCLEOTIDE SEQUENCE [LARGE SCALE GENOMIC DNA]</scope>
    <source>
        <strain evidence="2 3">17mud1-8</strain>
    </source>
</reference>
<dbReference type="SUPFAM" id="SSF158682">
    <property type="entry name" value="TerB-like"/>
    <property type="match status" value="1"/>
</dbReference>
<dbReference type="CDD" id="cd07177">
    <property type="entry name" value="terB_like"/>
    <property type="match status" value="1"/>
</dbReference>
<dbReference type="Gene3D" id="1.10.3680.10">
    <property type="entry name" value="TerB-like"/>
    <property type="match status" value="1"/>
</dbReference>
<evidence type="ECO:0000313" key="2">
    <source>
        <dbReference type="EMBL" id="TKK68592.1"/>
    </source>
</evidence>
<organism evidence="2 3">
    <name type="scientific">Ilyomonas limi</name>
    <dbReference type="NCBI Taxonomy" id="2575867"/>
    <lineage>
        <taxon>Bacteria</taxon>
        <taxon>Pseudomonadati</taxon>
        <taxon>Bacteroidota</taxon>
        <taxon>Chitinophagia</taxon>
        <taxon>Chitinophagales</taxon>
        <taxon>Chitinophagaceae</taxon>
        <taxon>Ilyomonas</taxon>
    </lineage>
</organism>
<dbReference type="AlphaFoldDB" id="A0A4U3L1E1"/>
<sequence>MRIEQQAYVLVAYLSGIKFNTRLHMENKQTILAGHSDQEKGAYLGAIASIATADRQATKEELESLAELCDAAQINKQQKEAVLHAAGTITDDELIKCLDILKNSDLRYSLVTDLIAFAKADSDYNEAEQQQVQEIAQYLGVNQQQFSLLDQFTNKAANAQVTPEEAKQPGFLSTLGLDDKMKNAGINGSSLLRGLLTIAAPLLLTRMVTNKLGRGSGGMFGGSRRRGGGMFGGGGPGGNMGGGLGGLFGGGGLGSLIGMFNGGRGYGNAGGMFDRILRNL</sequence>
<protein>
    <submittedName>
        <fullName evidence="2">TerB family tellurite resistance protein</fullName>
    </submittedName>
</protein>
<evidence type="ECO:0000313" key="3">
    <source>
        <dbReference type="Proteomes" id="UP000305848"/>
    </source>
</evidence>
<evidence type="ECO:0000259" key="1">
    <source>
        <dbReference type="Pfam" id="PF05099"/>
    </source>
</evidence>
<feature type="domain" description="Co-chaperone DjlA N-terminal" evidence="1">
    <location>
        <begin position="46"/>
        <end position="149"/>
    </location>
</feature>
<keyword evidence="3" id="KW-1185">Reference proteome</keyword>
<dbReference type="Pfam" id="PF05099">
    <property type="entry name" value="TerB"/>
    <property type="match status" value="1"/>
</dbReference>
<name>A0A4U3L1E1_9BACT</name>
<dbReference type="OrthoDB" id="966148at2"/>
<dbReference type="EMBL" id="SZQL01000007">
    <property type="protein sequence ID" value="TKK68592.1"/>
    <property type="molecule type" value="Genomic_DNA"/>
</dbReference>